<accession>A0A1G4URA1</accession>
<evidence type="ECO:0000313" key="2">
    <source>
        <dbReference type="Proteomes" id="UP000198889"/>
    </source>
</evidence>
<proteinExistence type="predicted"/>
<gene>
    <name evidence="1" type="ORF">SAMN05660859_0003</name>
</gene>
<dbReference type="Proteomes" id="UP000198889">
    <property type="component" value="Unassembled WGS sequence"/>
</dbReference>
<name>A0A1G4URA1_9HYPH</name>
<sequence length="75" mass="8571">MDEPPCKIGDEIVLVFMGNDPCPIPPGTRGRVRSVNKLLFCQSDRYQIMVDWQIERSLMLVWPADQFRVVPHAAS</sequence>
<evidence type="ECO:0000313" key="1">
    <source>
        <dbReference type="EMBL" id="SCW95349.1"/>
    </source>
</evidence>
<keyword evidence="2" id="KW-1185">Reference proteome</keyword>
<dbReference type="AlphaFoldDB" id="A0A1G4URA1"/>
<dbReference type="RefSeq" id="WP_091443975.1">
    <property type="nucleotide sequence ID" value="NZ_FMTP01000010.1"/>
</dbReference>
<reference evidence="2" key="1">
    <citation type="submission" date="2016-10" db="EMBL/GenBank/DDBJ databases">
        <authorList>
            <person name="Varghese N."/>
            <person name="Submissions S."/>
        </authorList>
    </citation>
    <scope>NUCLEOTIDE SEQUENCE [LARGE SCALE GENOMIC DNA]</scope>
    <source>
        <strain evidence="2">CGMCC 1.1761</strain>
    </source>
</reference>
<protein>
    <submittedName>
        <fullName evidence="1">Uncharacterized protein</fullName>
    </submittedName>
</protein>
<dbReference type="STRING" id="177413.SAMN05660859_0003"/>
<dbReference type="EMBL" id="FMTP01000010">
    <property type="protein sequence ID" value="SCW95349.1"/>
    <property type="molecule type" value="Genomic_DNA"/>
</dbReference>
<organism evidence="1 2">
    <name type="scientific">Ancylobacter rudongensis</name>
    <dbReference type="NCBI Taxonomy" id="177413"/>
    <lineage>
        <taxon>Bacteria</taxon>
        <taxon>Pseudomonadati</taxon>
        <taxon>Pseudomonadota</taxon>
        <taxon>Alphaproteobacteria</taxon>
        <taxon>Hyphomicrobiales</taxon>
        <taxon>Xanthobacteraceae</taxon>
        <taxon>Ancylobacter</taxon>
    </lineage>
</organism>